<dbReference type="Pfam" id="PF00702">
    <property type="entry name" value="Hydrolase"/>
    <property type="match status" value="1"/>
</dbReference>
<dbReference type="EMBL" id="FRDL01000003">
    <property type="protein sequence ID" value="SHN62263.1"/>
    <property type="molecule type" value="Genomic_DNA"/>
</dbReference>
<dbReference type="InterPro" id="IPR006439">
    <property type="entry name" value="HAD-SF_hydro_IA"/>
</dbReference>
<dbReference type="Gene3D" id="1.10.150.240">
    <property type="entry name" value="Putative phosphatase, domain 2"/>
    <property type="match status" value="1"/>
</dbReference>
<accession>A0A1M7SUP0</accession>
<evidence type="ECO:0000256" key="2">
    <source>
        <dbReference type="ARBA" id="ARBA00004818"/>
    </source>
</evidence>
<dbReference type="STRING" id="1189325.SAMN04488119_101267"/>
<dbReference type="SUPFAM" id="SSF56784">
    <property type="entry name" value="HAD-like"/>
    <property type="match status" value="1"/>
</dbReference>
<dbReference type="PANTHER" id="PTHR43434">
    <property type="entry name" value="PHOSPHOGLYCOLATE PHOSPHATASE"/>
    <property type="match status" value="1"/>
</dbReference>
<gene>
    <name evidence="5" type="ORF">SAMN05216200_103268</name>
</gene>
<dbReference type="GO" id="GO:0005829">
    <property type="term" value="C:cytosol"/>
    <property type="evidence" value="ECO:0007669"/>
    <property type="project" value="TreeGrafter"/>
</dbReference>
<reference evidence="5 6" key="1">
    <citation type="submission" date="2016-12" db="EMBL/GenBank/DDBJ databases">
        <authorList>
            <person name="Song W.-J."/>
            <person name="Kurnit D.M."/>
        </authorList>
    </citation>
    <scope>NUCLEOTIDE SEQUENCE [LARGE SCALE GENOMIC DNA]</scope>
    <source>
        <strain evidence="5 6">CGMCC 1.10808</strain>
    </source>
</reference>
<dbReference type="NCBIfam" id="TIGR01549">
    <property type="entry name" value="HAD-SF-IA-v1"/>
    <property type="match status" value="1"/>
</dbReference>
<comment type="catalytic activity">
    <reaction evidence="1">
        <text>2-phosphoglycolate + H2O = glycolate + phosphate</text>
        <dbReference type="Rhea" id="RHEA:14369"/>
        <dbReference type="ChEBI" id="CHEBI:15377"/>
        <dbReference type="ChEBI" id="CHEBI:29805"/>
        <dbReference type="ChEBI" id="CHEBI:43474"/>
        <dbReference type="ChEBI" id="CHEBI:58033"/>
        <dbReference type="EC" id="3.1.3.18"/>
    </reaction>
</comment>
<dbReference type="InterPro" id="IPR023198">
    <property type="entry name" value="PGP-like_dom2"/>
</dbReference>
<comment type="pathway">
    <text evidence="2">Organic acid metabolism; glycolate biosynthesis; glycolate from 2-phosphoglycolate: step 1/1.</text>
</comment>
<dbReference type="InterPro" id="IPR036412">
    <property type="entry name" value="HAD-like_sf"/>
</dbReference>
<protein>
    <recommendedName>
        <fullName evidence="4">phosphoglycolate phosphatase</fullName>
        <ecNumber evidence="4">3.1.3.18</ecNumber>
    </recommendedName>
</protein>
<dbReference type="SFLD" id="SFLDS00003">
    <property type="entry name" value="Haloacid_Dehalogenase"/>
    <property type="match status" value="1"/>
</dbReference>
<dbReference type="Gene3D" id="3.40.50.1000">
    <property type="entry name" value="HAD superfamily/HAD-like"/>
    <property type="match status" value="1"/>
</dbReference>
<evidence type="ECO:0000313" key="6">
    <source>
        <dbReference type="Proteomes" id="UP000184066"/>
    </source>
</evidence>
<proteinExistence type="inferred from homology"/>
<sequence length="225" mass="23201">MSAPRLICDLDGTLIDSAASLCAAGNALLAELGRPPVTVETYKTFIGKGMDVQVERLLAHSGGAPEAGLEACRRRFRELYDPTAHSRAYPGAVAALRRLAAEGWRIGVCTQKPQAPAWRVLRALGFDMIESLAGGDSVPGALKPDPRMLAAAAAPLGDGPAVYVGDSETDAETARAGDMPFLLFLGGYRHGPAEAMHPAAVFAHHDALPALARAAAGLAPGAGAA</sequence>
<evidence type="ECO:0000256" key="4">
    <source>
        <dbReference type="ARBA" id="ARBA00013078"/>
    </source>
</evidence>
<dbReference type="Proteomes" id="UP000184066">
    <property type="component" value="Unassembled WGS sequence"/>
</dbReference>
<dbReference type="GO" id="GO:0008967">
    <property type="term" value="F:phosphoglycolate phosphatase activity"/>
    <property type="evidence" value="ECO:0007669"/>
    <property type="project" value="UniProtKB-EC"/>
</dbReference>
<organism evidence="5 6">
    <name type="scientific">Oceanicella actignis</name>
    <dbReference type="NCBI Taxonomy" id="1189325"/>
    <lineage>
        <taxon>Bacteria</taxon>
        <taxon>Pseudomonadati</taxon>
        <taxon>Pseudomonadota</taxon>
        <taxon>Alphaproteobacteria</taxon>
        <taxon>Rhodobacterales</taxon>
        <taxon>Paracoccaceae</taxon>
        <taxon>Oceanicella</taxon>
    </lineage>
</organism>
<dbReference type="GO" id="GO:0006281">
    <property type="term" value="P:DNA repair"/>
    <property type="evidence" value="ECO:0007669"/>
    <property type="project" value="TreeGrafter"/>
</dbReference>
<dbReference type="InterPro" id="IPR050155">
    <property type="entry name" value="HAD-like_hydrolase_sf"/>
</dbReference>
<dbReference type="InterPro" id="IPR023214">
    <property type="entry name" value="HAD_sf"/>
</dbReference>
<dbReference type="RefSeq" id="WP_072746966.1">
    <property type="nucleotide sequence ID" value="NZ_FOHL01000001.1"/>
</dbReference>
<dbReference type="AlphaFoldDB" id="A0A1M7SUP0"/>
<dbReference type="EC" id="3.1.3.18" evidence="4"/>
<evidence type="ECO:0000256" key="3">
    <source>
        <dbReference type="ARBA" id="ARBA00006171"/>
    </source>
</evidence>
<comment type="similarity">
    <text evidence="3">Belongs to the HAD-like hydrolase superfamily. CbbY/CbbZ/Gph/YieH family.</text>
</comment>
<dbReference type="SFLD" id="SFLDG01129">
    <property type="entry name" value="C1.5:_HAD__Beta-PGM__Phosphata"/>
    <property type="match status" value="1"/>
</dbReference>
<name>A0A1M7SUP0_9RHOB</name>
<evidence type="ECO:0000256" key="1">
    <source>
        <dbReference type="ARBA" id="ARBA00000830"/>
    </source>
</evidence>
<dbReference type="PANTHER" id="PTHR43434:SF1">
    <property type="entry name" value="PHOSPHOGLYCOLATE PHOSPHATASE"/>
    <property type="match status" value="1"/>
</dbReference>
<evidence type="ECO:0000313" key="5">
    <source>
        <dbReference type="EMBL" id="SHN62263.1"/>
    </source>
</evidence>
<keyword evidence="6" id="KW-1185">Reference proteome</keyword>